<evidence type="ECO:0000313" key="4">
    <source>
        <dbReference type="Proteomes" id="UP000272025"/>
    </source>
</evidence>
<protein>
    <submittedName>
        <fullName evidence="3">Uncharacterized protein</fullName>
    </submittedName>
</protein>
<accession>A0A3N2PRN8</accession>
<feature type="compositionally biased region" description="Polar residues" evidence="2">
    <location>
        <begin position="147"/>
        <end position="164"/>
    </location>
</feature>
<organism evidence="3 4">
    <name type="scientific">Sodiomyces alkalinus (strain CBS 110278 / VKM F-3762 / F11)</name>
    <name type="common">Alkaliphilic filamentous fungus</name>
    <dbReference type="NCBI Taxonomy" id="1314773"/>
    <lineage>
        <taxon>Eukaryota</taxon>
        <taxon>Fungi</taxon>
        <taxon>Dikarya</taxon>
        <taxon>Ascomycota</taxon>
        <taxon>Pezizomycotina</taxon>
        <taxon>Sordariomycetes</taxon>
        <taxon>Hypocreomycetidae</taxon>
        <taxon>Glomerellales</taxon>
        <taxon>Plectosphaerellaceae</taxon>
        <taxon>Sodiomyces</taxon>
    </lineage>
</organism>
<feature type="compositionally biased region" description="Basic and acidic residues" evidence="2">
    <location>
        <begin position="12"/>
        <end position="23"/>
    </location>
</feature>
<keyword evidence="4" id="KW-1185">Reference proteome</keyword>
<feature type="compositionally biased region" description="Polar residues" evidence="2">
    <location>
        <begin position="24"/>
        <end position="36"/>
    </location>
</feature>
<sequence length="241" mass="25934">MTQKNEILAANDGHDGPAAHGTEESQVSGSETLSGSSEHDTNTCIDLLIRALELAKEQIHELDDEVATLKDQLTDIAQRNPSPAIVSAAGLKKPRRHEKAGLAEEKDLISLYGDEARLRPAKAEKVEPLSQPSHSSFDEIVFGISPGPSSIQTQTDAETASTGQHDGVRTHRGPEPLVDGGGGVCSDNMKPSEQRDGILITLDDLETDLSGTMLLVQHWWLMGDTDFFCVTTSQRVACPSK</sequence>
<keyword evidence="1" id="KW-0175">Coiled coil</keyword>
<feature type="region of interest" description="Disordered" evidence="2">
    <location>
        <begin position="1"/>
        <end position="40"/>
    </location>
</feature>
<proteinExistence type="predicted"/>
<feature type="region of interest" description="Disordered" evidence="2">
    <location>
        <begin position="147"/>
        <end position="190"/>
    </location>
</feature>
<dbReference type="EMBL" id="ML119057">
    <property type="protein sequence ID" value="ROT37179.1"/>
    <property type="molecule type" value="Genomic_DNA"/>
</dbReference>
<gene>
    <name evidence="3" type="ORF">SODALDRAFT_360865</name>
</gene>
<name>A0A3N2PRN8_SODAK</name>
<evidence type="ECO:0000313" key="3">
    <source>
        <dbReference type="EMBL" id="ROT37179.1"/>
    </source>
</evidence>
<dbReference type="GeneID" id="39582795"/>
<reference evidence="3 4" key="1">
    <citation type="journal article" date="2018" name="Mol. Ecol.">
        <title>The obligate alkalophilic soda-lake fungus Sodiomyces alkalinus has shifted to a protein diet.</title>
        <authorList>
            <person name="Grum-Grzhimaylo A.A."/>
            <person name="Falkoski D.L."/>
            <person name="van den Heuvel J."/>
            <person name="Valero-Jimenez C.A."/>
            <person name="Min B."/>
            <person name="Choi I.G."/>
            <person name="Lipzen A."/>
            <person name="Daum C.G."/>
            <person name="Aanen D.K."/>
            <person name="Tsang A."/>
            <person name="Henrissat B."/>
            <person name="Bilanenko E.N."/>
            <person name="de Vries R.P."/>
            <person name="van Kan J.A.L."/>
            <person name="Grigoriev I.V."/>
            <person name="Debets A.J.M."/>
        </authorList>
    </citation>
    <scope>NUCLEOTIDE SEQUENCE [LARGE SCALE GENOMIC DNA]</scope>
    <source>
        <strain evidence="3 4">F11</strain>
    </source>
</reference>
<dbReference type="Proteomes" id="UP000272025">
    <property type="component" value="Unassembled WGS sequence"/>
</dbReference>
<dbReference type="RefSeq" id="XP_028464985.1">
    <property type="nucleotide sequence ID" value="XM_028614317.1"/>
</dbReference>
<dbReference type="AlphaFoldDB" id="A0A3N2PRN8"/>
<evidence type="ECO:0000256" key="2">
    <source>
        <dbReference type="SAM" id="MobiDB-lite"/>
    </source>
</evidence>
<evidence type="ECO:0000256" key="1">
    <source>
        <dbReference type="SAM" id="Coils"/>
    </source>
</evidence>
<feature type="coiled-coil region" evidence="1">
    <location>
        <begin position="45"/>
        <end position="79"/>
    </location>
</feature>